<evidence type="ECO:0000313" key="8">
    <source>
        <dbReference type="Proteomes" id="UP000225548"/>
    </source>
</evidence>
<dbReference type="GO" id="GO:0003700">
    <property type="term" value="F:DNA-binding transcription factor activity"/>
    <property type="evidence" value="ECO:0007669"/>
    <property type="project" value="TreeGrafter"/>
</dbReference>
<keyword evidence="1" id="KW-0805">Transcription regulation</keyword>
<dbReference type="InterPro" id="IPR036271">
    <property type="entry name" value="Tet_transcr_reg_TetR-rel_C_sf"/>
</dbReference>
<dbReference type="SUPFAM" id="SSF46689">
    <property type="entry name" value="Homeodomain-like"/>
    <property type="match status" value="1"/>
</dbReference>
<organism evidence="7 8">
    <name type="scientific">Sanguibacter antarcticus</name>
    <dbReference type="NCBI Taxonomy" id="372484"/>
    <lineage>
        <taxon>Bacteria</taxon>
        <taxon>Bacillati</taxon>
        <taxon>Actinomycetota</taxon>
        <taxon>Actinomycetes</taxon>
        <taxon>Micrococcales</taxon>
        <taxon>Sanguibacteraceae</taxon>
        <taxon>Sanguibacter</taxon>
    </lineage>
</organism>
<sequence>MDVQQDEATVARPPRRRGRRRDSTRDDAILEAARELLVERGYENMTMDAVAERAGAGKATLYRRWDSKTDLIVDAITCHGYADLTVDNIPDTGSLRGDLLGLHHAKVRTDVDDLMAGLAAVVRDDPHVAAVFQRQFVQTRTRLMRDLLERADRRGEIPPGRDLDMIAIVGPAMISYQKVTTGAPLDHDFVLRLIDTVLVPLATAEHPTESTQL</sequence>
<dbReference type="Gene3D" id="1.10.357.10">
    <property type="entry name" value="Tetracycline Repressor, domain 2"/>
    <property type="match status" value="1"/>
</dbReference>
<dbReference type="PROSITE" id="PS01081">
    <property type="entry name" value="HTH_TETR_1"/>
    <property type="match status" value="1"/>
</dbReference>
<protein>
    <submittedName>
        <fullName evidence="7">TetR family transcriptional regulator</fullName>
    </submittedName>
</protein>
<reference evidence="7 8" key="1">
    <citation type="submission" date="2017-10" db="EMBL/GenBank/DDBJ databases">
        <title>Sequencing the genomes of 1000 actinobacteria strains.</title>
        <authorList>
            <person name="Klenk H.-P."/>
        </authorList>
    </citation>
    <scope>NUCLEOTIDE SEQUENCE [LARGE SCALE GENOMIC DNA]</scope>
    <source>
        <strain evidence="7 8">DSM 18966</strain>
    </source>
</reference>
<dbReference type="PANTHER" id="PTHR30055:SF148">
    <property type="entry name" value="TETR-FAMILY TRANSCRIPTIONAL REGULATOR"/>
    <property type="match status" value="1"/>
</dbReference>
<dbReference type="PANTHER" id="PTHR30055">
    <property type="entry name" value="HTH-TYPE TRANSCRIPTIONAL REGULATOR RUTR"/>
    <property type="match status" value="1"/>
</dbReference>
<dbReference type="InterPro" id="IPR001647">
    <property type="entry name" value="HTH_TetR"/>
</dbReference>
<accession>A0A2A9E3S4</accession>
<dbReference type="InterPro" id="IPR023772">
    <property type="entry name" value="DNA-bd_HTH_TetR-type_CS"/>
</dbReference>
<dbReference type="SUPFAM" id="SSF48498">
    <property type="entry name" value="Tetracyclin repressor-like, C-terminal domain"/>
    <property type="match status" value="1"/>
</dbReference>
<dbReference type="InterPro" id="IPR011075">
    <property type="entry name" value="TetR_C"/>
</dbReference>
<proteinExistence type="predicted"/>
<dbReference type="RefSeq" id="WP_169925328.1">
    <property type="nucleotide sequence ID" value="NZ_PDJG01000001.1"/>
</dbReference>
<name>A0A2A9E3S4_9MICO</name>
<dbReference type="GO" id="GO:0000976">
    <property type="term" value="F:transcription cis-regulatory region binding"/>
    <property type="evidence" value="ECO:0007669"/>
    <property type="project" value="TreeGrafter"/>
</dbReference>
<feature type="region of interest" description="Disordered" evidence="5">
    <location>
        <begin position="1"/>
        <end position="25"/>
    </location>
</feature>
<dbReference type="Pfam" id="PF00440">
    <property type="entry name" value="TetR_N"/>
    <property type="match status" value="1"/>
</dbReference>
<evidence type="ECO:0000256" key="3">
    <source>
        <dbReference type="ARBA" id="ARBA00023163"/>
    </source>
</evidence>
<dbReference type="FunFam" id="1.10.10.60:FF:000141">
    <property type="entry name" value="TetR family transcriptional regulator"/>
    <property type="match status" value="1"/>
</dbReference>
<keyword evidence="8" id="KW-1185">Reference proteome</keyword>
<keyword evidence="3" id="KW-0804">Transcription</keyword>
<dbReference type="InterPro" id="IPR009057">
    <property type="entry name" value="Homeodomain-like_sf"/>
</dbReference>
<dbReference type="InterPro" id="IPR050109">
    <property type="entry name" value="HTH-type_TetR-like_transc_reg"/>
</dbReference>
<dbReference type="Pfam" id="PF16859">
    <property type="entry name" value="TetR_C_11"/>
    <property type="match status" value="1"/>
</dbReference>
<dbReference type="Gene3D" id="1.10.10.60">
    <property type="entry name" value="Homeodomain-like"/>
    <property type="match status" value="1"/>
</dbReference>
<feature type="domain" description="HTH tetR-type" evidence="6">
    <location>
        <begin position="23"/>
        <end position="83"/>
    </location>
</feature>
<dbReference type="PRINTS" id="PR00455">
    <property type="entry name" value="HTHTETR"/>
</dbReference>
<feature type="DNA-binding region" description="H-T-H motif" evidence="4">
    <location>
        <begin position="46"/>
        <end position="65"/>
    </location>
</feature>
<gene>
    <name evidence="7" type="ORF">ATL42_0701</name>
</gene>
<dbReference type="AlphaFoldDB" id="A0A2A9E3S4"/>
<evidence type="ECO:0000256" key="2">
    <source>
        <dbReference type="ARBA" id="ARBA00023125"/>
    </source>
</evidence>
<evidence type="ECO:0000256" key="4">
    <source>
        <dbReference type="PROSITE-ProRule" id="PRU00335"/>
    </source>
</evidence>
<evidence type="ECO:0000313" key="7">
    <source>
        <dbReference type="EMBL" id="PFG32850.1"/>
    </source>
</evidence>
<dbReference type="Proteomes" id="UP000225548">
    <property type="component" value="Unassembled WGS sequence"/>
</dbReference>
<keyword evidence="2 4" id="KW-0238">DNA-binding</keyword>
<evidence type="ECO:0000256" key="1">
    <source>
        <dbReference type="ARBA" id="ARBA00023015"/>
    </source>
</evidence>
<dbReference type="EMBL" id="PDJG01000001">
    <property type="protein sequence ID" value="PFG32850.1"/>
    <property type="molecule type" value="Genomic_DNA"/>
</dbReference>
<dbReference type="GO" id="GO:0045892">
    <property type="term" value="P:negative regulation of DNA-templated transcription"/>
    <property type="evidence" value="ECO:0007669"/>
    <property type="project" value="UniProtKB-ARBA"/>
</dbReference>
<evidence type="ECO:0000259" key="6">
    <source>
        <dbReference type="PROSITE" id="PS50977"/>
    </source>
</evidence>
<evidence type="ECO:0000256" key="5">
    <source>
        <dbReference type="SAM" id="MobiDB-lite"/>
    </source>
</evidence>
<dbReference type="PROSITE" id="PS50977">
    <property type="entry name" value="HTH_TETR_2"/>
    <property type="match status" value="1"/>
</dbReference>
<comment type="caution">
    <text evidence="7">The sequence shown here is derived from an EMBL/GenBank/DDBJ whole genome shotgun (WGS) entry which is preliminary data.</text>
</comment>